<dbReference type="InterPro" id="IPR006162">
    <property type="entry name" value="Ppantetheine_attach_site"/>
</dbReference>
<evidence type="ECO:0000256" key="1">
    <source>
        <dbReference type="ARBA" id="ARBA00022450"/>
    </source>
</evidence>
<dbReference type="InterPro" id="IPR049900">
    <property type="entry name" value="PKS_mFAS_DH"/>
</dbReference>
<dbReference type="Gene3D" id="3.30.70.3290">
    <property type="match status" value="1"/>
</dbReference>
<dbReference type="InterPro" id="IPR050091">
    <property type="entry name" value="PKS_NRPS_Biosynth_Enz"/>
</dbReference>
<dbReference type="SUPFAM" id="SSF55048">
    <property type="entry name" value="Probable ACP-binding domain of malonyl-CoA ACP transacylase"/>
    <property type="match status" value="1"/>
</dbReference>
<dbReference type="Pfam" id="PF00109">
    <property type="entry name" value="ketoacyl-synt"/>
    <property type="match status" value="1"/>
</dbReference>
<dbReference type="InterPro" id="IPR057326">
    <property type="entry name" value="KR_dom"/>
</dbReference>
<keyword evidence="6" id="KW-0511">Multifunctional enzyme</keyword>
<dbReference type="FunFam" id="3.40.50.720:FF:000209">
    <property type="entry name" value="Polyketide synthase Pks12"/>
    <property type="match status" value="1"/>
</dbReference>
<feature type="domain" description="Ketosynthase family 3 (KS3)" evidence="11">
    <location>
        <begin position="10"/>
        <end position="436"/>
    </location>
</feature>
<dbReference type="InterPro" id="IPR056501">
    <property type="entry name" value="NAD-bd_HRPKS_sdrA"/>
</dbReference>
<dbReference type="Gene3D" id="1.20.1440.240">
    <property type="match status" value="1"/>
</dbReference>
<dbReference type="SUPFAM" id="SSF51905">
    <property type="entry name" value="FAD/NAD(P)-binding domain"/>
    <property type="match status" value="1"/>
</dbReference>
<dbReference type="CDD" id="cd02440">
    <property type="entry name" value="AdoMet_MTases"/>
    <property type="match status" value="1"/>
</dbReference>
<dbReference type="Gene3D" id="3.40.47.10">
    <property type="match status" value="1"/>
</dbReference>
<dbReference type="CDD" id="cd05195">
    <property type="entry name" value="enoyl_red"/>
    <property type="match status" value="1"/>
</dbReference>
<dbReference type="InterPro" id="IPR036291">
    <property type="entry name" value="NAD(P)-bd_dom_sf"/>
</dbReference>
<dbReference type="Pfam" id="PF08240">
    <property type="entry name" value="ADH_N"/>
    <property type="match status" value="1"/>
</dbReference>
<feature type="active site" description="Proton donor; for dehydratase activity" evidence="8">
    <location>
        <position position="1191"/>
    </location>
</feature>
<dbReference type="InterPro" id="IPR020806">
    <property type="entry name" value="PKS_PP-bd"/>
</dbReference>
<dbReference type="EMBL" id="KV878994">
    <property type="protein sequence ID" value="OJJ94728.1"/>
    <property type="molecule type" value="Genomic_DNA"/>
</dbReference>
<dbReference type="InterPro" id="IPR049552">
    <property type="entry name" value="PKS_DH_N"/>
</dbReference>
<evidence type="ECO:0000256" key="4">
    <source>
        <dbReference type="ARBA" id="ARBA00022857"/>
    </source>
</evidence>
<dbReference type="PROSITE" id="PS52019">
    <property type="entry name" value="PKS_MFAS_DH"/>
    <property type="match status" value="1"/>
</dbReference>
<dbReference type="Pfam" id="PF13602">
    <property type="entry name" value="ADH_zinc_N_2"/>
    <property type="match status" value="1"/>
</dbReference>
<feature type="domain" description="PKS/mFAS DH" evidence="12">
    <location>
        <begin position="971"/>
        <end position="1279"/>
    </location>
</feature>
<keyword evidence="2" id="KW-0597">Phosphoprotein</keyword>
<dbReference type="CDD" id="cd05274">
    <property type="entry name" value="KR_FAS_SDR_x"/>
    <property type="match status" value="1"/>
</dbReference>
<gene>
    <name evidence="13" type="ORF">ASPACDRAFT_48557</name>
</gene>
<dbReference type="GO" id="GO:0016491">
    <property type="term" value="F:oxidoreductase activity"/>
    <property type="evidence" value="ECO:0007669"/>
    <property type="project" value="UniProtKB-KW"/>
</dbReference>
<dbReference type="Pfam" id="PF02801">
    <property type="entry name" value="Ketoacyl-synt_C"/>
    <property type="match status" value="1"/>
</dbReference>
<dbReference type="PANTHER" id="PTHR43775:SF29">
    <property type="entry name" value="ASPERFURANONE POLYKETIDE SYNTHASE AFOG-RELATED"/>
    <property type="match status" value="1"/>
</dbReference>
<dbReference type="Pfam" id="PF14765">
    <property type="entry name" value="PS-DH"/>
    <property type="match status" value="1"/>
</dbReference>
<keyword evidence="5" id="KW-0560">Oxidoreductase</keyword>
<dbReference type="SUPFAM" id="SSF53335">
    <property type="entry name" value="S-adenosyl-L-methionine-dependent methyltransferases"/>
    <property type="match status" value="1"/>
</dbReference>
<dbReference type="InterPro" id="IPR001227">
    <property type="entry name" value="Ac_transferase_dom_sf"/>
</dbReference>
<dbReference type="GO" id="GO:0006633">
    <property type="term" value="P:fatty acid biosynthetic process"/>
    <property type="evidence" value="ECO:0007669"/>
    <property type="project" value="InterPro"/>
</dbReference>
<keyword evidence="1" id="KW-0596">Phosphopantetheine</keyword>
<dbReference type="SMART" id="SM00827">
    <property type="entry name" value="PKS_AT"/>
    <property type="match status" value="1"/>
</dbReference>
<evidence type="ECO:0000256" key="3">
    <source>
        <dbReference type="ARBA" id="ARBA00022679"/>
    </source>
</evidence>
<dbReference type="PROSITE" id="PS50075">
    <property type="entry name" value="CARRIER"/>
    <property type="match status" value="1"/>
</dbReference>
<dbReference type="Gene3D" id="3.90.180.10">
    <property type="entry name" value="Medium-chain alcohol dehydrogenases, catalytic domain"/>
    <property type="match status" value="1"/>
</dbReference>
<dbReference type="Pfam" id="PF21089">
    <property type="entry name" value="PKS_DH_N"/>
    <property type="match status" value="1"/>
</dbReference>
<feature type="region of interest" description="Disordered" evidence="9">
    <location>
        <begin position="458"/>
        <end position="481"/>
    </location>
</feature>
<dbReference type="InterPro" id="IPR020841">
    <property type="entry name" value="PKS_Beta-ketoAc_synthase_dom"/>
</dbReference>
<proteinExistence type="predicted"/>
<evidence type="ECO:0000313" key="14">
    <source>
        <dbReference type="Proteomes" id="UP000184546"/>
    </source>
</evidence>
<dbReference type="SUPFAM" id="SSF53901">
    <property type="entry name" value="Thiolase-like"/>
    <property type="match status" value="1"/>
</dbReference>
<dbReference type="Pfam" id="PF00698">
    <property type="entry name" value="Acyl_transf_1"/>
    <property type="match status" value="1"/>
</dbReference>
<dbReference type="VEuPathDB" id="FungiDB:ASPACDRAFT_48557"/>
<evidence type="ECO:0000256" key="9">
    <source>
        <dbReference type="SAM" id="MobiDB-lite"/>
    </source>
</evidence>
<accession>A0A1L9WEX9</accession>
<dbReference type="GeneID" id="30975969"/>
<dbReference type="InterPro" id="IPR016036">
    <property type="entry name" value="Malonyl_transacylase_ACP-bd"/>
</dbReference>
<dbReference type="GO" id="GO:0030639">
    <property type="term" value="P:polyketide biosynthetic process"/>
    <property type="evidence" value="ECO:0007669"/>
    <property type="project" value="UniProtKB-ARBA"/>
</dbReference>
<dbReference type="Pfam" id="PF08659">
    <property type="entry name" value="KR"/>
    <property type="match status" value="1"/>
</dbReference>
<dbReference type="Pfam" id="PF08242">
    <property type="entry name" value="Methyltransf_12"/>
    <property type="match status" value="1"/>
</dbReference>
<feature type="region of interest" description="Disordered" evidence="9">
    <location>
        <begin position="796"/>
        <end position="815"/>
    </location>
</feature>
<dbReference type="InterPro" id="IPR013154">
    <property type="entry name" value="ADH-like_N"/>
</dbReference>
<dbReference type="InterPro" id="IPR020843">
    <property type="entry name" value="ER"/>
</dbReference>
<keyword evidence="4" id="KW-0521">NADP</keyword>
<evidence type="ECO:0000256" key="7">
    <source>
        <dbReference type="ARBA" id="ARBA00023315"/>
    </source>
</evidence>
<dbReference type="PROSITE" id="PS00606">
    <property type="entry name" value="KS3_1"/>
    <property type="match status" value="1"/>
</dbReference>
<dbReference type="InterPro" id="IPR049551">
    <property type="entry name" value="PKS_DH_C"/>
</dbReference>
<dbReference type="STRING" id="690307.A0A1L9WEX9"/>
<dbReference type="Gene3D" id="3.90.660.10">
    <property type="match status" value="1"/>
</dbReference>
<dbReference type="SUPFAM" id="SSF51735">
    <property type="entry name" value="NAD(P)-binding Rossmann-fold domains"/>
    <property type="match status" value="2"/>
</dbReference>
<dbReference type="InterPro" id="IPR020807">
    <property type="entry name" value="PKS_DH"/>
</dbReference>
<reference evidence="14" key="1">
    <citation type="journal article" date="2017" name="Genome Biol.">
        <title>Comparative genomics reveals high biological diversity and specific adaptations in the industrially and medically important fungal genus Aspergillus.</title>
        <authorList>
            <person name="de Vries R.P."/>
            <person name="Riley R."/>
            <person name="Wiebenga A."/>
            <person name="Aguilar-Osorio G."/>
            <person name="Amillis S."/>
            <person name="Uchima C.A."/>
            <person name="Anderluh G."/>
            <person name="Asadollahi M."/>
            <person name="Askin M."/>
            <person name="Barry K."/>
            <person name="Battaglia E."/>
            <person name="Bayram O."/>
            <person name="Benocci T."/>
            <person name="Braus-Stromeyer S.A."/>
            <person name="Caldana C."/>
            <person name="Canovas D."/>
            <person name="Cerqueira G.C."/>
            <person name="Chen F."/>
            <person name="Chen W."/>
            <person name="Choi C."/>
            <person name="Clum A."/>
            <person name="Dos Santos R.A."/>
            <person name="Damasio A.R."/>
            <person name="Diallinas G."/>
            <person name="Emri T."/>
            <person name="Fekete E."/>
            <person name="Flipphi M."/>
            <person name="Freyberg S."/>
            <person name="Gallo A."/>
            <person name="Gournas C."/>
            <person name="Habgood R."/>
            <person name="Hainaut M."/>
            <person name="Harispe M.L."/>
            <person name="Henrissat B."/>
            <person name="Hilden K.S."/>
            <person name="Hope R."/>
            <person name="Hossain A."/>
            <person name="Karabika E."/>
            <person name="Karaffa L."/>
            <person name="Karanyi Z."/>
            <person name="Krasevec N."/>
            <person name="Kuo A."/>
            <person name="Kusch H."/>
            <person name="LaButti K."/>
            <person name="Lagendijk E.L."/>
            <person name="Lapidus A."/>
            <person name="Levasseur A."/>
            <person name="Lindquist E."/>
            <person name="Lipzen A."/>
            <person name="Logrieco A.F."/>
            <person name="MacCabe A."/>
            <person name="Maekelae M.R."/>
            <person name="Malavazi I."/>
            <person name="Melin P."/>
            <person name="Meyer V."/>
            <person name="Mielnichuk N."/>
            <person name="Miskei M."/>
            <person name="Molnar A.P."/>
            <person name="Mule G."/>
            <person name="Ngan C.Y."/>
            <person name="Orejas M."/>
            <person name="Orosz E."/>
            <person name="Ouedraogo J.P."/>
            <person name="Overkamp K.M."/>
            <person name="Park H.-S."/>
            <person name="Perrone G."/>
            <person name="Piumi F."/>
            <person name="Punt P.J."/>
            <person name="Ram A.F."/>
            <person name="Ramon A."/>
            <person name="Rauscher S."/>
            <person name="Record E."/>
            <person name="Riano-Pachon D.M."/>
            <person name="Robert V."/>
            <person name="Roehrig J."/>
            <person name="Ruller R."/>
            <person name="Salamov A."/>
            <person name="Salih N.S."/>
            <person name="Samson R.A."/>
            <person name="Sandor E."/>
            <person name="Sanguinetti M."/>
            <person name="Schuetze T."/>
            <person name="Sepcic K."/>
            <person name="Shelest E."/>
            <person name="Sherlock G."/>
            <person name="Sophianopoulou V."/>
            <person name="Squina F.M."/>
            <person name="Sun H."/>
            <person name="Susca A."/>
            <person name="Todd R.B."/>
            <person name="Tsang A."/>
            <person name="Unkles S.E."/>
            <person name="van de Wiele N."/>
            <person name="van Rossen-Uffink D."/>
            <person name="Oliveira J.V."/>
            <person name="Vesth T.C."/>
            <person name="Visser J."/>
            <person name="Yu J.-H."/>
            <person name="Zhou M."/>
            <person name="Andersen M.R."/>
            <person name="Archer D.B."/>
            <person name="Baker S.E."/>
            <person name="Benoit I."/>
            <person name="Brakhage A.A."/>
            <person name="Braus G.H."/>
            <person name="Fischer R."/>
            <person name="Frisvad J.C."/>
            <person name="Goldman G.H."/>
            <person name="Houbraken J."/>
            <person name="Oakley B."/>
            <person name="Pocsi I."/>
            <person name="Scazzocchio C."/>
            <person name="Seiboth B."/>
            <person name="vanKuyk P.A."/>
            <person name="Wortman J."/>
            <person name="Dyer P.S."/>
            <person name="Grigoriev I.V."/>
        </authorList>
    </citation>
    <scope>NUCLEOTIDE SEQUENCE [LARGE SCALE GENOMIC DNA]</scope>
    <source>
        <strain evidence="14">ATCC 16872 / CBS 172.66 / WB 5094</strain>
    </source>
</reference>
<dbReference type="Gene3D" id="3.10.129.110">
    <property type="entry name" value="Polyketide synthase dehydratase"/>
    <property type="match status" value="1"/>
</dbReference>
<name>A0A1L9WEX9_ASPA1</name>
<dbReference type="PROSITE" id="PS52004">
    <property type="entry name" value="KS3_2"/>
    <property type="match status" value="1"/>
</dbReference>
<dbReference type="RefSeq" id="XP_020051068.1">
    <property type="nucleotide sequence ID" value="XM_020202155.1"/>
</dbReference>
<dbReference type="Gene3D" id="1.10.1200.10">
    <property type="entry name" value="ACP-like"/>
    <property type="match status" value="1"/>
</dbReference>
<dbReference type="InterPro" id="IPR014031">
    <property type="entry name" value="Ketoacyl_synth_C"/>
</dbReference>
<feature type="region of interest" description="C-terminal hotdog fold" evidence="8">
    <location>
        <begin position="1132"/>
        <end position="1279"/>
    </location>
</feature>
<dbReference type="InterPro" id="IPR013217">
    <property type="entry name" value="Methyltransf_12"/>
</dbReference>
<evidence type="ECO:0000256" key="2">
    <source>
        <dbReference type="ARBA" id="ARBA00022553"/>
    </source>
</evidence>
<dbReference type="Pfam" id="PF23297">
    <property type="entry name" value="ACP_SdgA_C"/>
    <property type="match status" value="1"/>
</dbReference>
<dbReference type="Pfam" id="PF01593">
    <property type="entry name" value="Amino_oxidase"/>
    <property type="match status" value="1"/>
</dbReference>
<dbReference type="InterPro" id="IPR036736">
    <property type="entry name" value="ACP-like_sf"/>
</dbReference>
<dbReference type="SMART" id="SM00823">
    <property type="entry name" value="PKS_PP"/>
    <property type="match status" value="1"/>
</dbReference>
<dbReference type="PROSITE" id="PS00012">
    <property type="entry name" value="PHOSPHOPANTETHEINE"/>
    <property type="match status" value="1"/>
</dbReference>
<dbReference type="GO" id="GO:0004312">
    <property type="term" value="F:fatty acid synthase activity"/>
    <property type="evidence" value="ECO:0007669"/>
    <property type="project" value="TreeGrafter"/>
</dbReference>
<feature type="active site" description="Proton acceptor; for dehydratase activity" evidence="8">
    <location>
        <position position="1003"/>
    </location>
</feature>
<evidence type="ECO:0000259" key="11">
    <source>
        <dbReference type="PROSITE" id="PS52004"/>
    </source>
</evidence>
<evidence type="ECO:0000256" key="5">
    <source>
        <dbReference type="ARBA" id="ARBA00023002"/>
    </source>
</evidence>
<dbReference type="SMART" id="SM00822">
    <property type="entry name" value="PKS_KR"/>
    <property type="match status" value="1"/>
</dbReference>
<dbReference type="OMA" id="FQMHEIA"/>
<dbReference type="SUPFAM" id="SSF47336">
    <property type="entry name" value="ACP-like"/>
    <property type="match status" value="1"/>
</dbReference>
<dbReference type="InterPro" id="IPR014030">
    <property type="entry name" value="Ketoacyl_synth_N"/>
</dbReference>
<dbReference type="InterPro" id="IPR016035">
    <property type="entry name" value="Acyl_Trfase/lysoPLipase"/>
</dbReference>
<dbReference type="GO" id="GO:1901336">
    <property type="term" value="P:lactone biosynthetic process"/>
    <property type="evidence" value="ECO:0007669"/>
    <property type="project" value="UniProtKB-ARBA"/>
</dbReference>
<evidence type="ECO:0000313" key="13">
    <source>
        <dbReference type="EMBL" id="OJJ94728.1"/>
    </source>
</evidence>
<dbReference type="GO" id="GO:0004315">
    <property type="term" value="F:3-oxoacyl-[acyl-carrier-protein] synthase activity"/>
    <property type="evidence" value="ECO:0007669"/>
    <property type="project" value="InterPro"/>
</dbReference>
<dbReference type="Gene3D" id="3.40.366.10">
    <property type="entry name" value="Malonyl-Coenzyme A Acyl Carrier Protein, domain 2"/>
    <property type="match status" value="1"/>
</dbReference>
<dbReference type="GO" id="GO:0031177">
    <property type="term" value="F:phosphopantetheine binding"/>
    <property type="evidence" value="ECO:0007669"/>
    <property type="project" value="InterPro"/>
</dbReference>
<dbReference type="InterPro" id="IPR032821">
    <property type="entry name" value="PKS_assoc"/>
</dbReference>
<dbReference type="Gene3D" id="3.40.50.720">
    <property type="entry name" value="NAD(P)-binding Rossmann-like Domain"/>
    <property type="match status" value="1"/>
</dbReference>
<dbReference type="Pfam" id="PF23114">
    <property type="entry name" value="NAD-bd_HRPKS_sdrA"/>
    <property type="match status" value="1"/>
</dbReference>
<evidence type="ECO:0000259" key="10">
    <source>
        <dbReference type="PROSITE" id="PS50075"/>
    </source>
</evidence>
<dbReference type="Proteomes" id="UP000184546">
    <property type="component" value="Unassembled WGS sequence"/>
</dbReference>
<dbReference type="Gene3D" id="3.50.50.60">
    <property type="entry name" value="FAD/NAD(P)-binding domain"/>
    <property type="match status" value="1"/>
</dbReference>
<dbReference type="CDD" id="cd00833">
    <property type="entry name" value="PKS"/>
    <property type="match status" value="1"/>
</dbReference>
<dbReference type="InterPro" id="IPR042104">
    <property type="entry name" value="PKS_dehydratase_sf"/>
</dbReference>
<keyword evidence="3" id="KW-0808">Transferase</keyword>
<dbReference type="InterPro" id="IPR009081">
    <property type="entry name" value="PP-bd_ACP"/>
</dbReference>
<feature type="domain" description="Carrier" evidence="10">
    <location>
        <begin position="2470"/>
        <end position="2551"/>
    </location>
</feature>
<dbReference type="InterPro" id="IPR036188">
    <property type="entry name" value="FAD/NAD-bd_sf"/>
</dbReference>
<dbReference type="SMART" id="SM00829">
    <property type="entry name" value="PKS_ER"/>
    <property type="match status" value="1"/>
</dbReference>
<evidence type="ECO:0000256" key="6">
    <source>
        <dbReference type="ARBA" id="ARBA00023268"/>
    </source>
</evidence>
<feature type="region of interest" description="N-terminal hotdog fold" evidence="8">
    <location>
        <begin position="971"/>
        <end position="1104"/>
    </location>
</feature>
<dbReference type="SUPFAM" id="SSF54373">
    <property type="entry name" value="FAD-linked reductases, C-terminal domain"/>
    <property type="match status" value="1"/>
</dbReference>
<sequence length="3213" mass="352202">MAQTVEVKPPTPLAIVGLSFKLPQDAVTPDSFWQMLVERRCATTDFPPDRLNIDTHHRADTDRLDALSMRGAHFLTEDLRRFDAPFFSITAAEAEAMEPPQRLILETAFRALENAGIPLQRIAKSRTAVFTGSSGHDWLMSRAKDPLHQHKYDITGTTGNMLANRVSWFFDLTGPSATVDTACSSSLMAIDMTCQSIWSGQATMGLAIGSNLLLAAEVTQMMNNLGLLSKDSRCFSFDDRANGYSRGEGVGVLVIKTVEDAVRDGDVIRAVIRSSASNQDGKTPGITQPSAEMQAALIRETYVNAGLDIGQTRYFEAHGTGTAVGDPIETRAIGSVFRLHRSPDEPLYIGSVKSNIGHLEGASGIAGMIKVILALEKGIIPPNSENLQTLNPRIDDEFWNIKFPKEALPWPTGDVRRASISSFGYGGSNTHIVLDDAYHYLQLNQLEGNHNTMPPLASARTNGTTQNGVHPQVSNGGTNGVARSLTNAPKLLVWSAADEAGITRLQQSWSSFFSKSVEDKYSFLKSLSHTLTSRRTHLPWRTFAVARPSDDLGAVTERFSGAVQSRESPNLAMIFSGQGAQWFGMGRELLHTYPAFRQSIEEAGEYLRSLGCEWDPVDELQRNESESNVNRTEYSQILCTILQVALVDLLRSFNIVPRAVLGHSSGEVAAAYCSRAISRRSAWKVSYFRGNMSSRLEKSAQMKGSMLAVALSEKEVLPYIEAVSAVFEVPRLTVGCINSPKSVTVSGEGVQLDALKARLDLDKVFCRRLKVNLAYHSVQMKEIAVQYLEALGELKGDPSEPHTRPQMVSSITGDWIDPDEPRQASHWVRNMISPVRFSDGLATLCSASSNPTNSLDGSHRRKRKIDHLLEVGPHSVLQGACKDILKNIAKSSSIKYLSLLVRNMSAVDTAFSVFGDLYTAGYPIDLTLVNQDDSTCRALPDLPEYPFNHDKVYWYESKISKGHRLRRFARNDLLGLADQNQNPLGARWRNIIRVSEMPWVQDHKINGTILYPGAGMVVMAIEAAKQLADPSRRISGFNVRDVAFRAAIRVPSGAQGVETNFHLRPAKNIESKRSSWFDFNVCTLENEAWIDNCTGSVQIVYGDKEEEMEKALAVELQAAQRDAYSAAAQTSKLTMGSEKLYHTLEESGYGYGPAFQLVQELSQGRAEAEVTALVQNFSTSLGETIHPTTLDAILQTAIWAAVPSETDRIPTAVPTYIETLWVDSRALSSTVLKVHGTCSEVSQFIGPSSNIVALDDKLQKTLVSVAGLRMNIVDTPGLTDGVDESADNLCHQIEWKPDLKLLSNAEIAGLCSTVSADAIDDESFYEDLDIVLAARGTETLSALVETGFQPTNPKLKKYHTWLIHHQQMVSLGVASQMTNPSYIEEAENRILGSKQGYMYATVARNLTKLLTGELDPSSLLEGDMLKAAYREHVAQSHGIRGLSKYLDLLAHRLPRMKILELGGDAGTVTEIILATLGGDASDRRYAHLDFTDVSPESIATAKDRFASEAEHMGFNVLDIEQDPTTQGVECGTYDVVVASMVFHKTASLRKALQNARRLLKPDGKLVVYEGVVPECRSTFVSGLFEQWWQDSEPHCNSSRYVDEGQWDEVLRHAGYSGVDVSLSDFGSERSHECSLMISTAVENKHETRAVAEIEVVYDSTEPDQEHLAHAITKQCENIGCTQVRSVSLEETISHQKDTESLRVFVIELQRPVWTDIQPELYKKLQSCLSSASQVLWVNQGGGVLPTKPHFRLVEGLFRVLMEEDSRRNLHLVCLEPEKPFSQVAQHVANLVRFLASPAAKGADTEYIEQSNMLHIPRIVTPAQLNETVSRKASSQQRAVQKFGCHIPLQLDATSPGLISGFQFLENVTAYRQLKPDEIEIQVKCAGVNFRDVLIAVGQLKATHTGSECSGIVSRVGDAVSKFRVGDAVAALGDGCFATSIRVHEDGPVVKIPPGISFPEAAAIPVNYATAYVALHNVARIQTGESVLIHSGTGGTGQAAIQIAKNAGATIFATVGSQSKKQFLINTYQIPETHIFSSRTTLFAQAVQHRTGGKGVDIILNSLAGESLLASWECIAPYGRFLEIGKRDILSNQGLPMSQFLRNVTYSGVDLAAMSVERPEVCAAALDKIFASVQQGMLHPSQPIRQHGVGEIEKAFRIMQGGQHVGKMVLEMRPDDEVMTVLNTKPMYSLDANSTFVICGGLGGLGSNIAHWFADRGARHLLLLSRSGGQSERGRVLVEQLQTRGVQVLAPACDVSDEVPLQNTLQLCRSQMPPIRGCLNAAMVLRDALFENISHQAWHESLAPKVQGSWNLHRHLPQAMDFFIMLSSISGIVGTTGQANYAAGNAFQDALARHRVALGEKATALDLGVFDFAGAVAEDAQLRDMLIASMGLEPVTEPQLHALLDYYCDPQVSLDKASDCQVTVGLSPGATQAMWLKKPMFGHLTVHERAGGIAGASDSIASALQRAESLASAQAVAREAIAEKLSKALSIAATDIDASKPLHQYGVDSLVAVELRSWFAKELQSEMAVFDILGGATLTSVAQMATIAGLSDAGVARTGVDYDLVRFRDLVDVTADSLHNIHLEFLDHEFAGPLRVVYGDCNLRDPSQSHHDITSVFVQRDARPGRLVWITPSDAPHLHCLHAFSGNSLVGRSAPVSIAKRVDKRESIADVADMEGPWFDGVAYMKSKTEDASLVAKAKNTSVAILGGGMSGLMTSLLLDSVGIHDWHIFESSGRIGGRIRTKYLNNTRPDQYQYQEMGPMRFPVSITYSDTNETLEIMDHRMVFQLAGVLNQMNVDEPELQVNFIPWHQSTPNVPADSGGVRLPDGRIPTAADVAANSSLVYTAASSNATAVADAKAAYDNYTTIDSRETIAQIATNMYKMHRWAVDNNMFHWSEAGYLQYALGYNANISDYVAGTTDSPIWGDLYDDVYFAATEWRTIDKGLESLPRAFYPHVSDRLTLNRTISGLTYNETSGKIGVSWRDDLFAMTPTTKEYDYAVVAAPFSKVRLWELPRYSSLLSRAISTLNYDPACKMALLYKTRFWEHLDEPIYGGCGSVDVAGVGSVCYPSYNLNGTGPGVILASYISGTEARSTAALSEEEHVALVQRTMVEVHGEIAAEQFTGIYDRQCWEVDQHQAGAWADPLVGQQELYLPAYYQTEFKTIFIGEHTSYTHAWIFSALDSAVRGTTQLLLDLGLVDEAKSIVNEWMGRWIKL</sequence>
<dbReference type="PANTHER" id="PTHR43775">
    <property type="entry name" value="FATTY ACID SYNTHASE"/>
    <property type="match status" value="1"/>
</dbReference>
<keyword evidence="7" id="KW-0012">Acyltransferase</keyword>
<dbReference type="InterPro" id="IPR013968">
    <property type="entry name" value="PKS_KR"/>
</dbReference>
<feature type="compositionally biased region" description="Polar residues" evidence="9">
    <location>
        <begin position="459"/>
        <end position="476"/>
    </location>
</feature>
<dbReference type="Gene3D" id="3.40.50.150">
    <property type="entry name" value="Vaccinia Virus protein VP39"/>
    <property type="match status" value="1"/>
</dbReference>
<dbReference type="SMART" id="SM00826">
    <property type="entry name" value="PKS_DH"/>
    <property type="match status" value="1"/>
</dbReference>
<dbReference type="OrthoDB" id="329835at2759"/>
<dbReference type="Pfam" id="PF16197">
    <property type="entry name" value="KAsynt_C_assoc"/>
    <property type="match status" value="1"/>
</dbReference>
<dbReference type="SUPFAM" id="SSF52151">
    <property type="entry name" value="FabD/lysophospholipase-like"/>
    <property type="match status" value="1"/>
</dbReference>
<dbReference type="InterPro" id="IPR014043">
    <property type="entry name" value="Acyl_transferase_dom"/>
</dbReference>
<dbReference type="SUPFAM" id="SSF50129">
    <property type="entry name" value="GroES-like"/>
    <property type="match status" value="1"/>
</dbReference>
<evidence type="ECO:0000259" key="12">
    <source>
        <dbReference type="PROSITE" id="PS52019"/>
    </source>
</evidence>
<dbReference type="InterPro" id="IPR029063">
    <property type="entry name" value="SAM-dependent_MTases_sf"/>
</dbReference>
<protein>
    <submittedName>
        <fullName evidence="13">Uncharacterized protein</fullName>
    </submittedName>
</protein>
<dbReference type="InterPro" id="IPR011032">
    <property type="entry name" value="GroES-like_sf"/>
</dbReference>
<evidence type="ECO:0000256" key="8">
    <source>
        <dbReference type="PROSITE-ProRule" id="PRU01363"/>
    </source>
</evidence>
<dbReference type="SMART" id="SM00825">
    <property type="entry name" value="PKS_KS"/>
    <property type="match status" value="1"/>
</dbReference>
<dbReference type="InterPro" id="IPR018201">
    <property type="entry name" value="Ketoacyl_synth_AS"/>
</dbReference>
<dbReference type="InterPro" id="IPR002937">
    <property type="entry name" value="Amino_oxidase"/>
</dbReference>
<keyword evidence="14" id="KW-1185">Reference proteome</keyword>
<dbReference type="InterPro" id="IPR016039">
    <property type="entry name" value="Thiolase-like"/>
</dbReference>
<organism evidence="13 14">
    <name type="scientific">Aspergillus aculeatus (strain ATCC 16872 / CBS 172.66 / WB 5094)</name>
    <dbReference type="NCBI Taxonomy" id="690307"/>
    <lineage>
        <taxon>Eukaryota</taxon>
        <taxon>Fungi</taxon>
        <taxon>Dikarya</taxon>
        <taxon>Ascomycota</taxon>
        <taxon>Pezizomycotina</taxon>
        <taxon>Eurotiomycetes</taxon>
        <taxon>Eurotiomycetidae</taxon>
        <taxon>Eurotiales</taxon>
        <taxon>Aspergillaceae</taxon>
        <taxon>Aspergillus</taxon>
        <taxon>Aspergillus subgen. Circumdati</taxon>
    </lineage>
</organism>